<name>A0AAN9MFW3_PHACN</name>
<feature type="compositionally biased region" description="Basic and acidic residues" evidence="1">
    <location>
        <begin position="66"/>
        <end position="75"/>
    </location>
</feature>
<accession>A0AAN9MFW3</accession>
<evidence type="ECO:0000313" key="3">
    <source>
        <dbReference type="Proteomes" id="UP001374584"/>
    </source>
</evidence>
<comment type="caution">
    <text evidence="2">The sequence shown here is derived from an EMBL/GenBank/DDBJ whole genome shotgun (WGS) entry which is preliminary data.</text>
</comment>
<evidence type="ECO:0000256" key="1">
    <source>
        <dbReference type="SAM" id="MobiDB-lite"/>
    </source>
</evidence>
<dbReference type="EMBL" id="JAYMYR010000007">
    <property type="protein sequence ID" value="KAK7352089.1"/>
    <property type="molecule type" value="Genomic_DNA"/>
</dbReference>
<evidence type="ECO:0000313" key="2">
    <source>
        <dbReference type="EMBL" id="KAK7352089.1"/>
    </source>
</evidence>
<sequence>MQRGPKLGFSTQQGKLFSAMKERHIGRTYTGFQRIRTKELEEKERKDKRLCCVNGGEKRRKMKKKKAEDKSEEGKGISTESSVKLVNWQPNANAGRYTQLTRPEPSKFEMPTSNHCIHQPSRLNQASFSVQSNSFHQSSILISDNNN</sequence>
<organism evidence="2 3">
    <name type="scientific">Phaseolus coccineus</name>
    <name type="common">Scarlet runner bean</name>
    <name type="synonym">Phaseolus multiflorus</name>
    <dbReference type="NCBI Taxonomy" id="3886"/>
    <lineage>
        <taxon>Eukaryota</taxon>
        <taxon>Viridiplantae</taxon>
        <taxon>Streptophyta</taxon>
        <taxon>Embryophyta</taxon>
        <taxon>Tracheophyta</taxon>
        <taxon>Spermatophyta</taxon>
        <taxon>Magnoliopsida</taxon>
        <taxon>eudicotyledons</taxon>
        <taxon>Gunneridae</taxon>
        <taxon>Pentapetalae</taxon>
        <taxon>rosids</taxon>
        <taxon>fabids</taxon>
        <taxon>Fabales</taxon>
        <taxon>Fabaceae</taxon>
        <taxon>Papilionoideae</taxon>
        <taxon>50 kb inversion clade</taxon>
        <taxon>NPAAA clade</taxon>
        <taxon>indigoferoid/millettioid clade</taxon>
        <taxon>Phaseoleae</taxon>
        <taxon>Phaseolus</taxon>
    </lineage>
</organism>
<dbReference type="Proteomes" id="UP001374584">
    <property type="component" value="Unassembled WGS sequence"/>
</dbReference>
<dbReference type="AlphaFoldDB" id="A0AAN9MFW3"/>
<feature type="compositionally biased region" description="Polar residues" evidence="1">
    <location>
        <begin position="78"/>
        <end position="87"/>
    </location>
</feature>
<feature type="region of interest" description="Disordered" evidence="1">
    <location>
        <begin position="54"/>
        <end position="87"/>
    </location>
</feature>
<keyword evidence="3" id="KW-1185">Reference proteome</keyword>
<protein>
    <submittedName>
        <fullName evidence="2">Uncharacterized protein</fullName>
    </submittedName>
</protein>
<gene>
    <name evidence="2" type="ORF">VNO80_17506</name>
</gene>
<proteinExistence type="predicted"/>
<reference evidence="2 3" key="1">
    <citation type="submission" date="2024-01" db="EMBL/GenBank/DDBJ databases">
        <title>The genomes of 5 underutilized Papilionoideae crops provide insights into root nodulation and disease resistanc.</title>
        <authorList>
            <person name="Jiang F."/>
        </authorList>
    </citation>
    <scope>NUCLEOTIDE SEQUENCE [LARGE SCALE GENOMIC DNA]</scope>
    <source>
        <strain evidence="2">JINMINGXINNONG_FW02</strain>
        <tissue evidence="2">Leaves</tissue>
    </source>
</reference>